<dbReference type="EC" id="2.7.7.49" evidence="1"/>
<evidence type="ECO:0000259" key="2">
    <source>
        <dbReference type="PROSITE" id="PS50878"/>
    </source>
</evidence>
<dbReference type="AlphaFoldDB" id="A0A4W2GE10"/>
<dbReference type="InterPro" id="IPR043502">
    <property type="entry name" value="DNA/RNA_pol_sf"/>
</dbReference>
<dbReference type="PANTHER" id="PTHR47027:SF8">
    <property type="entry name" value="RIBONUCLEASE H"/>
    <property type="match status" value="1"/>
</dbReference>
<dbReference type="Proteomes" id="UP000429181">
    <property type="component" value="Unassembled WGS sequence"/>
</dbReference>
<evidence type="ECO:0000313" key="3">
    <source>
        <dbReference type="Ensembl" id="ENSBIXP00005016241.1"/>
    </source>
</evidence>
<organism evidence="3 4">
    <name type="scientific">Bos indicus x Bos taurus</name>
    <name type="common">Hybrid cattle</name>
    <dbReference type="NCBI Taxonomy" id="30522"/>
    <lineage>
        <taxon>Eukaryota</taxon>
        <taxon>Metazoa</taxon>
        <taxon>Chordata</taxon>
        <taxon>Craniata</taxon>
        <taxon>Vertebrata</taxon>
        <taxon>Euteleostomi</taxon>
        <taxon>Mammalia</taxon>
        <taxon>Eutheria</taxon>
        <taxon>Laurasiatheria</taxon>
        <taxon>Artiodactyla</taxon>
        <taxon>Ruminantia</taxon>
        <taxon>Pecora</taxon>
        <taxon>Bovidae</taxon>
        <taxon>Bovinae</taxon>
        <taxon>Bos</taxon>
    </lineage>
</organism>
<sequence>MRNAGLEEAHAGIKIARRNINNFRYADDTTLMAESEEELKSLLMKVKVESEKVGLKLNIQKTKIMASGPITSWEIDGETVSDFIFWGSKITADGDCSHEIKRRLLLGRKVMTNLDSIFKSRDITLLTKVHLVKAMFFPVVMFGCESWTVKKAERQRIDAFELWC</sequence>
<dbReference type="Pfam" id="PF00078">
    <property type="entry name" value="RVT_1"/>
    <property type="match status" value="1"/>
</dbReference>
<dbReference type="SUPFAM" id="SSF56672">
    <property type="entry name" value="DNA/RNA polymerases"/>
    <property type="match status" value="1"/>
</dbReference>
<dbReference type="PANTHER" id="PTHR47027">
    <property type="entry name" value="REVERSE TRANSCRIPTASE DOMAIN-CONTAINING PROTEIN"/>
    <property type="match status" value="1"/>
</dbReference>
<reference evidence="4" key="1">
    <citation type="submission" date="2018-11" db="EMBL/GenBank/DDBJ databases">
        <title>Haplotype-resolved cattle genomes.</title>
        <authorList>
            <person name="Low W.Y."/>
            <person name="Tearle R."/>
            <person name="Bickhart D.M."/>
            <person name="Rosen B.D."/>
            <person name="Koren S."/>
            <person name="Rhie A."/>
            <person name="Hiendleder S."/>
            <person name="Phillippy A.M."/>
            <person name="Smith T.P.L."/>
            <person name="Williams J.L."/>
        </authorList>
    </citation>
    <scope>NUCLEOTIDE SEQUENCE [LARGE SCALE GENOMIC DNA]</scope>
</reference>
<dbReference type="Ensembl" id="ENSBIXT00005027504.1">
    <property type="protein sequence ID" value="ENSBIXP00005016241.1"/>
    <property type="gene ID" value="ENSBIXG00005002631.1"/>
</dbReference>
<name>A0A4W2GE10_BOBOX</name>
<proteinExistence type="predicted"/>
<dbReference type="GO" id="GO:0003964">
    <property type="term" value="F:RNA-directed DNA polymerase activity"/>
    <property type="evidence" value="ECO:0007669"/>
    <property type="project" value="UniProtKB-EC"/>
</dbReference>
<dbReference type="InterPro" id="IPR000477">
    <property type="entry name" value="RT_dom"/>
</dbReference>
<dbReference type="GeneTree" id="ENSGT01150000287021"/>
<feature type="domain" description="Reverse transcriptase" evidence="2">
    <location>
        <begin position="1"/>
        <end position="90"/>
    </location>
</feature>
<protein>
    <recommendedName>
        <fullName evidence="1">RNA-directed DNA polymerase</fullName>
        <ecNumber evidence="1">2.7.7.49</ecNumber>
    </recommendedName>
</protein>
<reference evidence="3" key="2">
    <citation type="submission" date="2025-08" db="UniProtKB">
        <authorList>
            <consortium name="Ensembl"/>
        </authorList>
    </citation>
    <scope>IDENTIFICATION</scope>
</reference>
<dbReference type="PROSITE" id="PS50878">
    <property type="entry name" value="RT_POL"/>
    <property type="match status" value="1"/>
</dbReference>
<accession>A0A4W2GE10</accession>
<evidence type="ECO:0000256" key="1">
    <source>
        <dbReference type="ARBA" id="ARBA00012493"/>
    </source>
</evidence>
<evidence type="ECO:0000313" key="4">
    <source>
        <dbReference type="Proteomes" id="UP000429181"/>
    </source>
</evidence>